<keyword evidence="6" id="KW-0472">Membrane</keyword>
<dbReference type="InterPro" id="IPR001206">
    <property type="entry name" value="Diacylglycerol_kinase_cat_dom"/>
</dbReference>
<evidence type="ECO:0000313" key="10">
    <source>
        <dbReference type="Proteomes" id="UP000638353"/>
    </source>
</evidence>
<evidence type="ECO:0000256" key="5">
    <source>
        <dbReference type="ARBA" id="ARBA00022989"/>
    </source>
</evidence>
<keyword evidence="2" id="KW-1003">Cell membrane</keyword>
<reference evidence="9" key="2">
    <citation type="submission" date="2020-09" db="EMBL/GenBank/DDBJ databases">
        <authorList>
            <person name="Sun Q."/>
            <person name="Ohkuma M."/>
        </authorList>
    </citation>
    <scope>NUCLEOTIDE SEQUENCE</scope>
    <source>
        <strain evidence="9">JCM 4637</strain>
    </source>
</reference>
<dbReference type="GO" id="GO:0016787">
    <property type="term" value="F:hydrolase activity"/>
    <property type="evidence" value="ECO:0007669"/>
    <property type="project" value="UniProtKB-KW"/>
</dbReference>
<dbReference type="PANTHER" id="PTHR14969:SF62">
    <property type="entry name" value="DECAPRENYLPHOSPHORYL-5-PHOSPHORIBOSE PHOSPHATASE RV3807C-RELATED"/>
    <property type="match status" value="1"/>
</dbReference>
<dbReference type="SMART" id="SM00046">
    <property type="entry name" value="DAGKc"/>
    <property type="match status" value="1"/>
</dbReference>
<dbReference type="SUPFAM" id="SSF111331">
    <property type="entry name" value="NAD kinase/diacylglycerol kinase-like"/>
    <property type="match status" value="1"/>
</dbReference>
<comment type="subcellular location">
    <subcellularLocation>
        <location evidence="1">Cell membrane</location>
        <topology evidence="1">Multi-pass membrane protein</topology>
    </subcellularLocation>
</comment>
<dbReference type="Proteomes" id="UP000638353">
    <property type="component" value="Unassembled WGS sequence"/>
</dbReference>
<evidence type="ECO:0000256" key="4">
    <source>
        <dbReference type="ARBA" id="ARBA00022801"/>
    </source>
</evidence>
<sequence length="545" mass="58244">MQHRSRLSRLDHEWFERVAAAHIPGADQALPALSKAANHGRLWFASAATLAALGGPKARRAARRGLGSLALASLSTNAVAKYAVRRHRPSTDRVPFVRRPAKAPWTSSFPSGHSASAAAFVAGVALEAPRYGALLAPLAAAVAFSRVYVGVHYPGDVLAGCALGVAAAAVTCYWWPPRPPYVRNGRTRVEAPALPRGAGLVVVANSGSGKGVPGRIPAHEHLRILLPEAEIIVREQDQDLLEILDKAVVRAKESAGVLGVCGGDGTVSAAASRAAEAGLALAVFPGGTLNHFSLDAGADTFEDTAHAVQHGEAVRVDLAHVLDGEGTPVTDFVNTFSIGLYPELVRRREKLEDRIGKWPAAALSLLSVLRDATPIHLRIDGEPRTLWLLFAGNGHYYPDGLAPSHRAHLDEGLLDVRTVDADARLARTRLAISTLGGALNRSRIFHTQRVEKLALDGLTDVDLLAHDGETTPSPDSLRLTKSRGVLTVYSPAADLGEIRQQFLTATAHLTPPDGSPSPWQQLRLRGASQWRGRPTERPDREGRDR</sequence>
<accession>A0A918X4A2</accession>
<dbReference type="Pfam" id="PF01569">
    <property type="entry name" value="PAP2"/>
    <property type="match status" value="1"/>
</dbReference>
<reference evidence="9" key="1">
    <citation type="journal article" date="2014" name="Int. J. Syst. Evol. Microbiol.">
        <title>Complete genome sequence of Corynebacterium casei LMG S-19264T (=DSM 44701T), isolated from a smear-ripened cheese.</title>
        <authorList>
            <consortium name="US DOE Joint Genome Institute (JGI-PGF)"/>
            <person name="Walter F."/>
            <person name="Albersmeier A."/>
            <person name="Kalinowski J."/>
            <person name="Ruckert C."/>
        </authorList>
    </citation>
    <scope>NUCLEOTIDE SEQUENCE</scope>
    <source>
        <strain evidence="9">JCM 4637</strain>
    </source>
</reference>
<name>A0A918X4A2_9ACTN</name>
<evidence type="ECO:0000313" key="9">
    <source>
        <dbReference type="EMBL" id="GHD09065.1"/>
    </source>
</evidence>
<dbReference type="InterPro" id="IPR000326">
    <property type="entry name" value="PAP2/HPO"/>
</dbReference>
<feature type="compositionally biased region" description="Basic and acidic residues" evidence="7">
    <location>
        <begin position="533"/>
        <end position="545"/>
    </location>
</feature>
<feature type="domain" description="DAGKc" evidence="8">
    <location>
        <begin position="195"/>
        <end position="325"/>
    </location>
</feature>
<evidence type="ECO:0000259" key="8">
    <source>
        <dbReference type="PROSITE" id="PS50146"/>
    </source>
</evidence>
<dbReference type="EMBL" id="BMVC01000015">
    <property type="protein sequence ID" value="GHD09065.1"/>
    <property type="molecule type" value="Genomic_DNA"/>
</dbReference>
<dbReference type="PANTHER" id="PTHR14969">
    <property type="entry name" value="SPHINGOSINE-1-PHOSPHATE PHOSPHOHYDROLASE"/>
    <property type="match status" value="1"/>
</dbReference>
<dbReference type="Gene3D" id="2.60.200.40">
    <property type="match status" value="1"/>
</dbReference>
<keyword evidence="3" id="KW-0812">Transmembrane</keyword>
<dbReference type="InterPro" id="IPR017438">
    <property type="entry name" value="ATP-NAD_kinase_N"/>
</dbReference>
<keyword evidence="4" id="KW-0378">Hydrolase</keyword>
<dbReference type="Gene3D" id="3.40.50.10330">
    <property type="entry name" value="Probable inorganic polyphosphate/atp-NAD kinase, domain 1"/>
    <property type="match status" value="1"/>
</dbReference>
<evidence type="ECO:0000256" key="1">
    <source>
        <dbReference type="ARBA" id="ARBA00004651"/>
    </source>
</evidence>
<dbReference type="GO" id="GO:0005886">
    <property type="term" value="C:plasma membrane"/>
    <property type="evidence" value="ECO:0007669"/>
    <property type="project" value="UniProtKB-SubCell"/>
</dbReference>
<dbReference type="AlphaFoldDB" id="A0A918X4A2"/>
<keyword evidence="5" id="KW-1133">Transmembrane helix</keyword>
<organism evidence="9 10">
    <name type="scientific">Streptomyces finlayi</name>
    <dbReference type="NCBI Taxonomy" id="67296"/>
    <lineage>
        <taxon>Bacteria</taxon>
        <taxon>Bacillati</taxon>
        <taxon>Actinomycetota</taxon>
        <taxon>Actinomycetes</taxon>
        <taxon>Kitasatosporales</taxon>
        <taxon>Streptomycetaceae</taxon>
        <taxon>Streptomyces</taxon>
    </lineage>
</organism>
<feature type="region of interest" description="Disordered" evidence="7">
    <location>
        <begin position="507"/>
        <end position="545"/>
    </location>
</feature>
<protein>
    <submittedName>
        <fullName evidence="9">Phosphoesterase</fullName>
    </submittedName>
</protein>
<dbReference type="InterPro" id="IPR036938">
    <property type="entry name" value="PAP2/HPO_sf"/>
</dbReference>
<evidence type="ECO:0000256" key="3">
    <source>
        <dbReference type="ARBA" id="ARBA00022692"/>
    </source>
</evidence>
<proteinExistence type="predicted"/>
<gene>
    <name evidence="9" type="ORF">GCM10010334_63020</name>
</gene>
<dbReference type="Pfam" id="PF00781">
    <property type="entry name" value="DAGK_cat"/>
    <property type="match status" value="1"/>
</dbReference>
<dbReference type="SUPFAM" id="SSF48317">
    <property type="entry name" value="Acid phosphatase/Vanadium-dependent haloperoxidase"/>
    <property type="match status" value="1"/>
</dbReference>
<comment type="caution">
    <text evidence="9">The sequence shown here is derived from an EMBL/GenBank/DDBJ whole genome shotgun (WGS) entry which is preliminary data.</text>
</comment>
<dbReference type="SMART" id="SM00014">
    <property type="entry name" value="acidPPc"/>
    <property type="match status" value="1"/>
</dbReference>
<dbReference type="InterPro" id="IPR016064">
    <property type="entry name" value="NAD/diacylglycerol_kinase_sf"/>
</dbReference>
<dbReference type="Gene3D" id="1.20.144.10">
    <property type="entry name" value="Phosphatidic acid phosphatase type 2/haloperoxidase"/>
    <property type="match status" value="1"/>
</dbReference>
<dbReference type="GO" id="GO:0016301">
    <property type="term" value="F:kinase activity"/>
    <property type="evidence" value="ECO:0007669"/>
    <property type="project" value="InterPro"/>
</dbReference>
<dbReference type="PROSITE" id="PS50146">
    <property type="entry name" value="DAGK"/>
    <property type="match status" value="1"/>
</dbReference>
<evidence type="ECO:0000256" key="6">
    <source>
        <dbReference type="ARBA" id="ARBA00023136"/>
    </source>
</evidence>
<evidence type="ECO:0000256" key="7">
    <source>
        <dbReference type="SAM" id="MobiDB-lite"/>
    </source>
</evidence>
<dbReference type="RefSeq" id="WP_189826219.1">
    <property type="nucleotide sequence ID" value="NZ_BMVC01000015.1"/>
</dbReference>
<evidence type="ECO:0000256" key="2">
    <source>
        <dbReference type="ARBA" id="ARBA00022475"/>
    </source>
</evidence>